<evidence type="ECO:0000256" key="3">
    <source>
        <dbReference type="ARBA" id="ARBA00022679"/>
    </source>
</evidence>
<evidence type="ECO:0000256" key="7">
    <source>
        <dbReference type="ARBA" id="ARBA00023125"/>
    </source>
</evidence>
<evidence type="ECO:0000259" key="9">
    <source>
        <dbReference type="Pfam" id="PF04552"/>
    </source>
</evidence>
<dbReference type="Pfam" id="PF00309">
    <property type="entry name" value="Sigma54_AID"/>
    <property type="match status" value="1"/>
</dbReference>
<dbReference type="Proteomes" id="UP000053750">
    <property type="component" value="Unassembled WGS sequence"/>
</dbReference>
<dbReference type="RefSeq" id="WP_036584408.1">
    <property type="nucleotide sequence ID" value="NZ_KK082323.1"/>
</dbReference>
<dbReference type="PROSITE" id="PS00718">
    <property type="entry name" value="SIGMA54_2"/>
    <property type="match status" value="1"/>
</dbReference>
<dbReference type="GO" id="GO:0001216">
    <property type="term" value="F:DNA-binding transcription activator activity"/>
    <property type="evidence" value="ECO:0007669"/>
    <property type="project" value="InterPro"/>
</dbReference>
<keyword evidence="6" id="KW-0731">Sigma factor</keyword>
<keyword evidence="8" id="KW-0804">Transcription</keyword>
<accession>A0A9W5W8A1</accession>
<evidence type="ECO:0000256" key="8">
    <source>
        <dbReference type="ARBA" id="ARBA00023163"/>
    </source>
</evidence>
<dbReference type="InterPro" id="IPR000394">
    <property type="entry name" value="RNA_pol_sigma_54"/>
</dbReference>
<dbReference type="OrthoDB" id="9814402at2"/>
<dbReference type="InterPro" id="IPR007046">
    <property type="entry name" value="RNA_pol_sigma_54_core-bd"/>
</dbReference>
<evidence type="ECO:0000256" key="2">
    <source>
        <dbReference type="ARBA" id="ARBA00022478"/>
    </source>
</evidence>
<keyword evidence="3" id="KW-0808">Transferase</keyword>
<dbReference type="PRINTS" id="PR00045">
    <property type="entry name" value="SIGMA54FCT"/>
</dbReference>
<dbReference type="PANTHER" id="PTHR32248">
    <property type="entry name" value="RNA POLYMERASE SIGMA-54 FACTOR"/>
    <property type="match status" value="1"/>
</dbReference>
<name>A0A9W5W8A1_9BACL</name>
<dbReference type="Gene3D" id="1.10.10.1330">
    <property type="entry name" value="RNA polymerase sigma-54 factor, core-binding domain"/>
    <property type="match status" value="1"/>
</dbReference>
<dbReference type="GO" id="GO:0003677">
    <property type="term" value="F:DNA binding"/>
    <property type="evidence" value="ECO:0007669"/>
    <property type="project" value="UniProtKB-KW"/>
</dbReference>
<keyword evidence="12" id="KW-1185">Reference proteome</keyword>
<evidence type="ECO:0000256" key="6">
    <source>
        <dbReference type="ARBA" id="ARBA00023082"/>
    </source>
</evidence>
<reference evidence="11 12" key="1">
    <citation type="submission" date="2014-02" db="EMBL/GenBank/DDBJ databases">
        <title>Genome sequence of Paenibacillus darwinianus reveals adaptive mechanisms for survival in Antarctic soils.</title>
        <authorList>
            <person name="Dsouza M."/>
            <person name="Taylor M.W."/>
            <person name="Turner S.J."/>
            <person name="Aislabie J."/>
        </authorList>
    </citation>
    <scope>NUCLEOTIDE SEQUENCE [LARGE SCALE GENOMIC DNA]</scope>
    <source>
        <strain evidence="11 12">CE1</strain>
    </source>
</reference>
<feature type="domain" description="RNA polymerase sigma factor 54 core-binding" evidence="10">
    <location>
        <begin position="75"/>
        <end position="259"/>
    </location>
</feature>
<evidence type="ECO:0000256" key="5">
    <source>
        <dbReference type="ARBA" id="ARBA00023015"/>
    </source>
</evidence>
<dbReference type="InterPro" id="IPR038709">
    <property type="entry name" value="RpoN_core-bd_sf"/>
</dbReference>
<dbReference type="GO" id="GO:0006352">
    <property type="term" value="P:DNA-templated transcription initiation"/>
    <property type="evidence" value="ECO:0007669"/>
    <property type="project" value="InterPro"/>
</dbReference>
<dbReference type="GO" id="GO:0016987">
    <property type="term" value="F:sigma factor activity"/>
    <property type="evidence" value="ECO:0007669"/>
    <property type="project" value="UniProtKB-KW"/>
</dbReference>
<evidence type="ECO:0000313" key="12">
    <source>
        <dbReference type="Proteomes" id="UP000053750"/>
    </source>
</evidence>
<protein>
    <submittedName>
        <fullName evidence="11">DNA-directed RNA polymerase subunit sigma</fullName>
    </submittedName>
</protein>
<evidence type="ECO:0000259" key="10">
    <source>
        <dbReference type="Pfam" id="PF04963"/>
    </source>
</evidence>
<dbReference type="Pfam" id="PF04963">
    <property type="entry name" value="Sigma54_CBD"/>
    <property type="match status" value="1"/>
</dbReference>
<keyword evidence="2 11" id="KW-0240">DNA-directed RNA polymerase</keyword>
<feature type="domain" description="RNA polymerase sigma factor 54 DNA-binding" evidence="9">
    <location>
        <begin position="274"/>
        <end position="430"/>
    </location>
</feature>
<evidence type="ECO:0000313" key="11">
    <source>
        <dbReference type="EMBL" id="EXX90375.1"/>
    </source>
</evidence>
<comment type="similarity">
    <text evidence="1">Belongs to the sigma-54 factor family.</text>
</comment>
<evidence type="ECO:0000256" key="4">
    <source>
        <dbReference type="ARBA" id="ARBA00022695"/>
    </source>
</evidence>
<keyword evidence="4" id="KW-0548">Nucleotidyltransferase</keyword>
<gene>
    <name evidence="11" type="ORF">BG53_13505</name>
</gene>
<dbReference type="PROSITE" id="PS50044">
    <property type="entry name" value="SIGMA54_3"/>
    <property type="match status" value="1"/>
</dbReference>
<proteinExistence type="inferred from homology"/>
<dbReference type="NCBIfam" id="TIGR02395">
    <property type="entry name" value="rpoN_sigma"/>
    <property type="match status" value="1"/>
</dbReference>
<dbReference type="PROSITE" id="PS00717">
    <property type="entry name" value="SIGMA54_1"/>
    <property type="match status" value="1"/>
</dbReference>
<dbReference type="EMBL" id="JFHU01000064">
    <property type="protein sequence ID" value="EXX90375.1"/>
    <property type="molecule type" value="Genomic_DNA"/>
</dbReference>
<keyword evidence="5" id="KW-0805">Transcription regulation</keyword>
<comment type="caution">
    <text evidence="11">The sequence shown here is derived from an EMBL/GenBank/DDBJ whole genome shotgun (WGS) entry which is preliminary data.</text>
</comment>
<dbReference type="AlphaFoldDB" id="A0A9W5W8A1"/>
<organism evidence="11 12">
    <name type="scientific">Paenibacillus darwinianus</name>
    <dbReference type="NCBI Taxonomy" id="1380763"/>
    <lineage>
        <taxon>Bacteria</taxon>
        <taxon>Bacillati</taxon>
        <taxon>Bacillota</taxon>
        <taxon>Bacilli</taxon>
        <taxon>Bacillales</taxon>
        <taxon>Paenibacillaceae</taxon>
        <taxon>Paenibacillus</taxon>
    </lineage>
</organism>
<dbReference type="GO" id="GO:0016779">
    <property type="term" value="F:nucleotidyltransferase activity"/>
    <property type="evidence" value="ECO:0007669"/>
    <property type="project" value="UniProtKB-KW"/>
</dbReference>
<sequence>MYNKLVQTQAQKLTVTANMQQRLHMLQCSNVELADLLQREIGDNPVLEADLERLLPQRDSMRSVGGFDPIAAARRMPDTLERHLLGQLNCLQGIAPDVYEAAKYVIGNLDDNGYLDLDIGRAAADLQLKGRVVEEGLRHVQAMEPAGVGARNLRECLLIQLSQAGCEGELVYRLADGHLEDLAAGRIAAIAKRLNAGLPEIREAARMLKQLSPRPGAGFQKEKPHYVIPDLVIAVEEGGRFSVRMNGRLSQALTINSYYQRIIKTEAVDKGEKRYVEERLASAQSLIKSLCDRERTLLRVTEAIAFAQADFLRCGKGGLVPLSLKDIADRLGMHESTVSRSVTGKYALTPQGLLELKAFFASGIRSSDGAFVAANAIKEAIVRLVRSENPAKPLSDQQLTKLLHDEGVPVSRRTVAKYREDIGIAPSGRRAVR</sequence>
<keyword evidence="7" id="KW-0238">DNA-binding</keyword>
<dbReference type="PANTHER" id="PTHR32248:SF4">
    <property type="entry name" value="RNA POLYMERASE SIGMA-54 FACTOR"/>
    <property type="match status" value="1"/>
</dbReference>
<dbReference type="InterPro" id="IPR007634">
    <property type="entry name" value="RNA_pol_sigma_54_DNA-bd"/>
</dbReference>
<dbReference type="Pfam" id="PF04552">
    <property type="entry name" value="Sigma54_DBD"/>
    <property type="match status" value="1"/>
</dbReference>
<evidence type="ECO:0000256" key="1">
    <source>
        <dbReference type="ARBA" id="ARBA00008798"/>
    </source>
</evidence>
<dbReference type="Gene3D" id="1.10.10.60">
    <property type="entry name" value="Homeodomain-like"/>
    <property type="match status" value="1"/>
</dbReference>
<dbReference type="GO" id="GO:0000428">
    <property type="term" value="C:DNA-directed RNA polymerase complex"/>
    <property type="evidence" value="ECO:0007669"/>
    <property type="project" value="UniProtKB-KW"/>
</dbReference>
<dbReference type="PIRSF" id="PIRSF000774">
    <property type="entry name" value="RpoN"/>
    <property type="match status" value="1"/>
</dbReference>